<proteinExistence type="inferred from homology"/>
<evidence type="ECO:0000256" key="6">
    <source>
        <dbReference type="SAM" id="SignalP"/>
    </source>
</evidence>
<name>A0A558CIL6_9GAMM</name>
<dbReference type="InterPro" id="IPR012336">
    <property type="entry name" value="Thioredoxin-like_fold"/>
</dbReference>
<evidence type="ECO:0000313" key="8">
    <source>
        <dbReference type="EMBL" id="TVT48611.1"/>
    </source>
</evidence>
<dbReference type="EMBL" id="VMRY01000132">
    <property type="protein sequence ID" value="TVT48611.1"/>
    <property type="molecule type" value="Genomic_DNA"/>
</dbReference>
<comment type="caution">
    <text evidence="8">The sequence shown here is derived from an EMBL/GenBank/DDBJ whole genome shotgun (WGS) entry which is preliminary data.</text>
</comment>
<keyword evidence="5" id="KW-0676">Redox-active center</keyword>
<dbReference type="Gene3D" id="3.40.30.10">
    <property type="entry name" value="Glutaredoxin"/>
    <property type="match status" value="1"/>
</dbReference>
<organism evidence="8 9">
    <name type="scientific">Sedimenticola thiotaurini</name>
    <dbReference type="NCBI Taxonomy" id="1543721"/>
    <lineage>
        <taxon>Bacteria</taxon>
        <taxon>Pseudomonadati</taxon>
        <taxon>Pseudomonadota</taxon>
        <taxon>Gammaproteobacteria</taxon>
        <taxon>Chromatiales</taxon>
        <taxon>Sedimenticolaceae</taxon>
        <taxon>Sedimenticola</taxon>
    </lineage>
</organism>
<evidence type="ECO:0000256" key="3">
    <source>
        <dbReference type="ARBA" id="ARBA00023002"/>
    </source>
</evidence>
<dbReference type="SUPFAM" id="SSF52833">
    <property type="entry name" value="Thioredoxin-like"/>
    <property type="match status" value="1"/>
</dbReference>
<gene>
    <name evidence="8" type="ORF">FHK82_17640</name>
</gene>
<dbReference type="GO" id="GO:0016491">
    <property type="term" value="F:oxidoreductase activity"/>
    <property type="evidence" value="ECO:0007669"/>
    <property type="project" value="UniProtKB-KW"/>
</dbReference>
<dbReference type="PANTHER" id="PTHR13887:SF14">
    <property type="entry name" value="DISULFIDE BOND FORMATION PROTEIN D"/>
    <property type="match status" value="1"/>
</dbReference>
<evidence type="ECO:0000256" key="1">
    <source>
        <dbReference type="ARBA" id="ARBA00005791"/>
    </source>
</evidence>
<dbReference type="Pfam" id="PF13462">
    <property type="entry name" value="Thioredoxin_4"/>
    <property type="match status" value="1"/>
</dbReference>
<evidence type="ECO:0000256" key="4">
    <source>
        <dbReference type="ARBA" id="ARBA00023157"/>
    </source>
</evidence>
<dbReference type="PROSITE" id="PS51352">
    <property type="entry name" value="THIOREDOXIN_2"/>
    <property type="match status" value="1"/>
</dbReference>
<accession>A0A558CIL6</accession>
<feature type="chain" id="PRO_5021802442" description="Thioredoxin domain-containing protein" evidence="6">
    <location>
        <begin position="24"/>
        <end position="337"/>
    </location>
</feature>
<feature type="signal peptide" evidence="6">
    <location>
        <begin position="1"/>
        <end position="23"/>
    </location>
</feature>
<evidence type="ECO:0000259" key="7">
    <source>
        <dbReference type="PROSITE" id="PS51352"/>
    </source>
</evidence>
<dbReference type="InterPro" id="IPR013766">
    <property type="entry name" value="Thioredoxin_domain"/>
</dbReference>
<dbReference type="AlphaFoldDB" id="A0A558CIL6"/>
<reference evidence="8 9" key="1">
    <citation type="submission" date="2019-07" db="EMBL/GenBank/DDBJ databases">
        <title>The pathways for chlorine oxyanion respiration interact through the shared metabolite chlorate.</title>
        <authorList>
            <person name="Barnum T.P."/>
            <person name="Cheng Y."/>
            <person name="Hill K.A."/>
            <person name="Lucas L.N."/>
            <person name="Carlson H.K."/>
            <person name="Coates J.D."/>
        </authorList>
    </citation>
    <scope>NUCLEOTIDE SEQUENCE [LARGE SCALE GENOMIC DNA]</scope>
    <source>
        <strain evidence="8">BK-3</strain>
    </source>
</reference>
<comment type="similarity">
    <text evidence="1">Belongs to the thioredoxin family. DsbA subfamily.</text>
</comment>
<sequence>MKPFKLFAITLALFMFSPLNLSAADGILAENSVIGTVSGKEILLSDIEDQKINELRIQLHDALQEAFVRHAVKQLSDSSDDYKPAPRATISDEQIETFYLKNNLQSRGSFEQLSPMIREYMEGMDKARSEIDIYQRASNKGDIVSLLKKPVEMLLKLPVETAFLRGNEKARIMVMEFSDYQCPFCKRAQSTVKSLMEQYGDRVAFGYRHFPLAFHKEADEAANAAECARDQGGFEAMHEKLFNQSDNLHPDALKSIAKQIALKDLEQFNSCLDNNTYGARISRDMAVAQSVGITGTPGFIIGYHNPQDGTLEGELISGAQPANVFVAAIEKYIKNPK</sequence>
<protein>
    <recommendedName>
        <fullName evidence="7">Thioredoxin domain-containing protein</fullName>
    </recommendedName>
</protein>
<evidence type="ECO:0000313" key="9">
    <source>
        <dbReference type="Proteomes" id="UP000317355"/>
    </source>
</evidence>
<keyword evidence="3" id="KW-0560">Oxidoreductase</keyword>
<dbReference type="Proteomes" id="UP000317355">
    <property type="component" value="Unassembled WGS sequence"/>
</dbReference>
<dbReference type="InterPro" id="IPR036249">
    <property type="entry name" value="Thioredoxin-like_sf"/>
</dbReference>
<evidence type="ECO:0000256" key="5">
    <source>
        <dbReference type="ARBA" id="ARBA00023284"/>
    </source>
</evidence>
<dbReference type="PANTHER" id="PTHR13887">
    <property type="entry name" value="GLUTATHIONE S-TRANSFERASE KAPPA"/>
    <property type="match status" value="1"/>
</dbReference>
<feature type="domain" description="Thioredoxin" evidence="7">
    <location>
        <begin position="124"/>
        <end position="334"/>
    </location>
</feature>
<keyword evidence="2 6" id="KW-0732">Signal</keyword>
<keyword evidence="4" id="KW-1015">Disulfide bond</keyword>
<evidence type="ECO:0000256" key="2">
    <source>
        <dbReference type="ARBA" id="ARBA00022729"/>
    </source>
</evidence>